<evidence type="ECO:0000256" key="8">
    <source>
        <dbReference type="ARBA" id="ARBA00023002"/>
    </source>
</evidence>
<dbReference type="SUPFAM" id="SSF48179">
    <property type="entry name" value="6-phosphogluconate dehydrogenase C-terminal domain-like"/>
    <property type="match status" value="1"/>
</dbReference>
<evidence type="ECO:0000256" key="2">
    <source>
        <dbReference type="ARBA" id="ARBA00004994"/>
    </source>
</evidence>
<dbReference type="RefSeq" id="WP_242621316.1">
    <property type="nucleotide sequence ID" value="NZ_SGXC01000001.1"/>
</dbReference>
<dbReference type="InterPro" id="IPR051402">
    <property type="entry name" value="KPR-Related"/>
</dbReference>
<evidence type="ECO:0000259" key="12">
    <source>
        <dbReference type="Pfam" id="PF08546"/>
    </source>
</evidence>
<dbReference type="GO" id="GO:0008677">
    <property type="term" value="F:2-dehydropantoate 2-reductase activity"/>
    <property type="evidence" value="ECO:0007669"/>
    <property type="project" value="UniProtKB-EC"/>
</dbReference>
<dbReference type="InterPro" id="IPR013328">
    <property type="entry name" value="6PGD_dom2"/>
</dbReference>
<dbReference type="GO" id="GO:0005737">
    <property type="term" value="C:cytoplasm"/>
    <property type="evidence" value="ECO:0007669"/>
    <property type="project" value="TreeGrafter"/>
</dbReference>
<dbReference type="EMBL" id="SGXC01000001">
    <property type="protein sequence ID" value="RZS84514.1"/>
    <property type="molecule type" value="Genomic_DNA"/>
</dbReference>
<sequence>MNDAHHRTPPAPGRMKIGVAGAGAIGGFLAARLALAGNEVSVLARGATLRALDQHGIRLDSGGARSVARVRASDDPRQLGPQDLLILAVKSPSLPGLADRLGPMIGPDTVVLPALNGVPWWFFQSGGGPLAGHRLRAVDPDGRLEHAIPADRVLGFVVFPSSSCPEPGVVAHASGSRLVVGEPGGGASPRAQNVAASLAAAGFEASASPDIRRIVWEKLLGNACFNPVSLLTGSHTDLLIDDERVNRLFQAMMRELLAMGDALGLPLAIEPPARLAVTRKLGHIKTSMLQDVEAGRAVELDSILGAAVEIAGELGVPAPLLDTVYALARVRAERLGLYTPPLTPTP</sequence>
<evidence type="ECO:0000313" key="13">
    <source>
        <dbReference type="EMBL" id="RZS84514.1"/>
    </source>
</evidence>
<evidence type="ECO:0000256" key="3">
    <source>
        <dbReference type="ARBA" id="ARBA00007870"/>
    </source>
</evidence>
<evidence type="ECO:0000259" key="11">
    <source>
        <dbReference type="Pfam" id="PF02558"/>
    </source>
</evidence>
<dbReference type="FunFam" id="3.40.50.720:FF:000307">
    <property type="entry name" value="2-dehydropantoate 2-reductase"/>
    <property type="match status" value="1"/>
</dbReference>
<dbReference type="PANTHER" id="PTHR21708:SF45">
    <property type="entry name" value="2-DEHYDROPANTOATE 2-REDUCTASE"/>
    <property type="match status" value="1"/>
</dbReference>
<name>A0A4Q7NHQ2_9BURK</name>
<gene>
    <name evidence="13" type="ORF">EV675_0531</name>
</gene>
<comment type="caution">
    <text evidence="13">The sequence shown here is derived from an EMBL/GenBank/DDBJ whole genome shotgun (WGS) entry which is preliminary data.</text>
</comment>
<evidence type="ECO:0000256" key="4">
    <source>
        <dbReference type="ARBA" id="ARBA00013014"/>
    </source>
</evidence>
<keyword evidence="7" id="KW-0521">NADP</keyword>
<dbReference type="SUPFAM" id="SSF51735">
    <property type="entry name" value="NAD(P)-binding Rossmann-fold domains"/>
    <property type="match status" value="1"/>
</dbReference>
<evidence type="ECO:0000256" key="7">
    <source>
        <dbReference type="ARBA" id="ARBA00022857"/>
    </source>
</evidence>
<evidence type="ECO:0000256" key="6">
    <source>
        <dbReference type="ARBA" id="ARBA00022655"/>
    </source>
</evidence>
<proteinExistence type="inferred from homology"/>
<comment type="catalytic activity">
    <reaction evidence="10">
        <text>(R)-pantoate + NADP(+) = 2-dehydropantoate + NADPH + H(+)</text>
        <dbReference type="Rhea" id="RHEA:16233"/>
        <dbReference type="ChEBI" id="CHEBI:11561"/>
        <dbReference type="ChEBI" id="CHEBI:15378"/>
        <dbReference type="ChEBI" id="CHEBI:15980"/>
        <dbReference type="ChEBI" id="CHEBI:57783"/>
        <dbReference type="ChEBI" id="CHEBI:58349"/>
        <dbReference type="EC" id="1.1.1.169"/>
    </reaction>
</comment>
<dbReference type="Proteomes" id="UP000292445">
    <property type="component" value="Unassembled WGS sequence"/>
</dbReference>
<feature type="domain" description="Ketopantoate reductase N-terminal" evidence="11">
    <location>
        <begin position="17"/>
        <end position="182"/>
    </location>
</feature>
<dbReference type="InterPro" id="IPR013752">
    <property type="entry name" value="KPA_reductase"/>
</dbReference>
<keyword evidence="6" id="KW-0566">Pantothenate biosynthesis</keyword>
<dbReference type="NCBIfam" id="NF005089">
    <property type="entry name" value="PRK06522.1-4"/>
    <property type="match status" value="1"/>
</dbReference>
<comment type="similarity">
    <text evidence="3">Belongs to the ketopantoate reductase family.</text>
</comment>
<organism evidence="13 14">
    <name type="scientific">Pigmentiphaga kullae</name>
    <dbReference type="NCBI Taxonomy" id="151784"/>
    <lineage>
        <taxon>Bacteria</taxon>
        <taxon>Pseudomonadati</taxon>
        <taxon>Pseudomonadota</taxon>
        <taxon>Betaproteobacteria</taxon>
        <taxon>Burkholderiales</taxon>
        <taxon>Alcaligenaceae</taxon>
        <taxon>Pigmentiphaga</taxon>
    </lineage>
</organism>
<dbReference type="InterPro" id="IPR036291">
    <property type="entry name" value="NAD(P)-bd_dom_sf"/>
</dbReference>
<dbReference type="InterPro" id="IPR008927">
    <property type="entry name" value="6-PGluconate_DH-like_C_sf"/>
</dbReference>
<comment type="pathway">
    <text evidence="2">Cofactor biosynthesis; (R)-pantothenate biosynthesis; (R)-pantoate from 3-methyl-2-oxobutanoate: step 2/2.</text>
</comment>
<dbReference type="InterPro" id="IPR013332">
    <property type="entry name" value="KPR_N"/>
</dbReference>
<dbReference type="UniPathway" id="UPA00028">
    <property type="reaction ID" value="UER00004"/>
</dbReference>
<dbReference type="Pfam" id="PF08546">
    <property type="entry name" value="ApbA_C"/>
    <property type="match status" value="1"/>
</dbReference>
<evidence type="ECO:0000256" key="10">
    <source>
        <dbReference type="ARBA" id="ARBA00048793"/>
    </source>
</evidence>
<dbReference type="Gene3D" id="1.10.1040.10">
    <property type="entry name" value="N-(1-d-carboxylethyl)-l-norvaline Dehydrogenase, domain 2"/>
    <property type="match status" value="1"/>
</dbReference>
<dbReference type="PANTHER" id="PTHR21708">
    <property type="entry name" value="PROBABLE 2-DEHYDROPANTOATE 2-REDUCTASE"/>
    <property type="match status" value="1"/>
</dbReference>
<reference evidence="13 14" key="1">
    <citation type="submission" date="2019-02" db="EMBL/GenBank/DDBJ databases">
        <title>Genomic Encyclopedia of Type Strains, Phase IV (KMG-IV): sequencing the most valuable type-strain genomes for metagenomic binning, comparative biology and taxonomic classification.</title>
        <authorList>
            <person name="Goeker M."/>
        </authorList>
    </citation>
    <scope>NUCLEOTIDE SEQUENCE [LARGE SCALE GENOMIC DNA]</scope>
    <source>
        <strain evidence="13 14">K24</strain>
    </source>
</reference>
<evidence type="ECO:0000313" key="14">
    <source>
        <dbReference type="Proteomes" id="UP000292445"/>
    </source>
</evidence>
<evidence type="ECO:0000256" key="9">
    <source>
        <dbReference type="ARBA" id="ARBA00032024"/>
    </source>
</evidence>
<feature type="domain" description="Ketopantoate reductase C-terminal" evidence="12">
    <location>
        <begin position="210"/>
        <end position="330"/>
    </location>
</feature>
<protein>
    <recommendedName>
        <fullName evidence="5">2-dehydropantoate 2-reductase</fullName>
        <ecNumber evidence="4">1.1.1.169</ecNumber>
    </recommendedName>
    <alternativeName>
        <fullName evidence="9">Ketopantoate reductase</fullName>
    </alternativeName>
</protein>
<dbReference type="AlphaFoldDB" id="A0A4Q7NHQ2"/>
<dbReference type="Pfam" id="PF02558">
    <property type="entry name" value="ApbA"/>
    <property type="match status" value="1"/>
</dbReference>
<evidence type="ECO:0000256" key="5">
    <source>
        <dbReference type="ARBA" id="ARBA00019465"/>
    </source>
</evidence>
<dbReference type="GO" id="GO:0015940">
    <property type="term" value="P:pantothenate biosynthetic process"/>
    <property type="evidence" value="ECO:0007669"/>
    <property type="project" value="UniProtKB-UniPathway"/>
</dbReference>
<keyword evidence="14" id="KW-1185">Reference proteome</keyword>
<dbReference type="Gene3D" id="3.40.50.720">
    <property type="entry name" value="NAD(P)-binding Rossmann-like Domain"/>
    <property type="match status" value="1"/>
</dbReference>
<dbReference type="EC" id="1.1.1.169" evidence="4"/>
<dbReference type="FunFam" id="1.10.1040.10:FF:000017">
    <property type="entry name" value="2-dehydropantoate 2-reductase"/>
    <property type="match status" value="1"/>
</dbReference>
<accession>A0A4Q7NHQ2</accession>
<comment type="function">
    <text evidence="1">Catalyzes the NADPH-dependent reduction of ketopantoate into pantoic acid.</text>
</comment>
<keyword evidence="8" id="KW-0560">Oxidoreductase</keyword>
<evidence type="ECO:0000256" key="1">
    <source>
        <dbReference type="ARBA" id="ARBA00002919"/>
    </source>
</evidence>